<evidence type="ECO:0000256" key="1">
    <source>
        <dbReference type="ARBA" id="ARBA00022729"/>
    </source>
</evidence>
<feature type="domain" description="Calx-beta" evidence="5">
    <location>
        <begin position="1765"/>
        <end position="1867"/>
    </location>
</feature>
<reference evidence="6" key="2">
    <citation type="journal article" date="2019" name="Genome Biol. Evol.">
        <title>Day and night: Metabolic profiles and evolutionary relationships of six axenic non-marine cyanobacteria.</title>
        <authorList>
            <person name="Will S.E."/>
            <person name="Henke P."/>
            <person name="Boedeker C."/>
            <person name="Huang S."/>
            <person name="Brinkmann H."/>
            <person name="Rohde M."/>
            <person name="Jarek M."/>
            <person name="Friedl T."/>
            <person name="Seufert S."/>
            <person name="Schumacher M."/>
            <person name="Overmann J."/>
            <person name="Neumann-Schaal M."/>
            <person name="Petersen J."/>
        </authorList>
    </citation>
    <scope>NUCLEOTIDE SEQUENCE [LARGE SCALE GENOMIC DNA]</scope>
    <source>
        <strain evidence="6">PCC 7102</strain>
    </source>
</reference>
<evidence type="ECO:0000256" key="2">
    <source>
        <dbReference type="ARBA" id="ARBA00022737"/>
    </source>
</evidence>
<keyword evidence="2" id="KW-0677">Repeat</keyword>
<evidence type="ECO:0000313" key="6">
    <source>
        <dbReference type="EMBL" id="RUT03993.1"/>
    </source>
</evidence>
<accession>A0A3S1ALM6</accession>
<dbReference type="Pfam" id="PF03160">
    <property type="entry name" value="Calx-beta"/>
    <property type="match status" value="1"/>
</dbReference>
<dbReference type="Gene3D" id="2.30.30.100">
    <property type="match status" value="6"/>
</dbReference>
<dbReference type="GO" id="GO:0007154">
    <property type="term" value="P:cell communication"/>
    <property type="evidence" value="ECO:0007669"/>
    <property type="project" value="InterPro"/>
</dbReference>
<protein>
    <recommendedName>
        <fullName evidence="5">Calx-beta domain-containing protein</fullName>
    </recommendedName>
</protein>
<dbReference type="PANTHER" id="PTHR46580">
    <property type="entry name" value="SENSOR KINASE-RELATED"/>
    <property type="match status" value="1"/>
</dbReference>
<comment type="caution">
    <text evidence="6">The sequence shown here is derived from an EMBL/GenBank/DDBJ whole genome shotgun (WGS) entry which is preliminary data.</text>
</comment>
<dbReference type="InterPro" id="IPR003644">
    <property type="entry name" value="Calx_beta"/>
</dbReference>
<dbReference type="PRINTS" id="PR00313">
    <property type="entry name" value="CABNDNGRPT"/>
</dbReference>
<gene>
    <name evidence="6" type="ORF">DSM106972_049070</name>
</gene>
<name>A0A3S1ALM6_9CYAN</name>
<evidence type="ECO:0000259" key="5">
    <source>
        <dbReference type="SMART" id="SM00237"/>
    </source>
</evidence>
<dbReference type="Pfam" id="PF00353">
    <property type="entry name" value="HemolysinCabind"/>
    <property type="match status" value="5"/>
</dbReference>
<keyword evidence="3" id="KW-0106">Calcium</keyword>
<dbReference type="InterPro" id="IPR013517">
    <property type="entry name" value="FG-GAP"/>
</dbReference>
<dbReference type="InterPro" id="IPR038081">
    <property type="entry name" value="CalX-like_sf"/>
</dbReference>
<dbReference type="InterPro" id="IPR001343">
    <property type="entry name" value="Hemolysn_Ca-bd"/>
</dbReference>
<keyword evidence="1" id="KW-0732">Signal</keyword>
<feature type="region of interest" description="Disordered" evidence="4">
    <location>
        <begin position="456"/>
        <end position="478"/>
    </location>
</feature>
<proteinExistence type="predicted"/>
<dbReference type="Pfam" id="PF13517">
    <property type="entry name" value="FG-GAP_3"/>
    <property type="match status" value="3"/>
</dbReference>
<dbReference type="PROSITE" id="PS00330">
    <property type="entry name" value="HEMOLYSIN_CALCIUM"/>
    <property type="match status" value="4"/>
</dbReference>
<dbReference type="EMBL" id="RSCL01000012">
    <property type="protein sequence ID" value="RUT03993.1"/>
    <property type="molecule type" value="Genomic_DNA"/>
</dbReference>
<dbReference type="OrthoDB" id="454702at2"/>
<sequence length="2301" mass="243581">MNKIRLIGADILDESTQFALNEATLILQNYLSESIKDGSLLETVNLSFGNQIDASKLENLLGQWATGNFKELPTIEIRPAAEMNGANGAFAKATNNIYLSWEYITQNTSYPQAITNVLLEEIGHFVDAQINALDSPGDEGAIFSALVRGETLDEGRLQQLKAENDTATITLDGQVIEIEQADNEVTISGTILWTDSAIPSKTHPVREATVKIWDEDLGLDTLIATVYTDSQGRYSASFDNNEPFGQGKRDIYIEVLADGLAHHVDGVVGLNATTYSQTTNTTNEIPDGANTINFTIGNGTDAERAFSISDALYVGKVYADTVRGKLPTPRLKARFPDTNTAYTKSTNKDLLIRSGDSLDWDVILHEYGHFLADIDNLADSPGGKHIAGYSSITGEPTIPIPASGKSKGIRIAWGEGLATYLGIAAQYVAADAGLLPNVPNVGDPIYTDTIDQTAKHDLENKPSPSNANNANNPGNKGEGDEASVFRILWDLADGKNEPHDGIEIEIALLSGHKVSGHEGLYYILNNEISDLDQLDDVWDYFYGISTDAERTKFGAIFEEYGVSPEPNKSKLIGKTFKVNESDPNKIPQFTWNVNNNDANDDFQVIIFNEDFSRRVVDTKDNINPENINTNTWTPTLEQWTRVTNNQGKYNFIVAGSDTIPDPKSGVDPNFLSTGSYWSGAYTFSVGPSIGLQPLKNGLGQILSAIQTALTEKIFGATGLQNISSLNGIPLLGDTLKTATGALFIKDLSIQIEKKFTDKLKVAENASVDEIQEAFFELFGPSGLFGATGLLKDSNDAGDDITQEDIIYTRDGSLVKFNFKLGGTNKLETSLPSKIGFGLPQLGLELGENAKAGVDLDYTFDFGFGIETATNEFFFDTSPNKDLSISLKPSLPKAKATLGFLQVDAKDIGSQLDFSLNLEDGNDNQLTIGELNNNSFTVSPEGSADIKLNLLSSINGLKGLPQLSADLIVNWDFVQNVAPTVAFKDVELDLGSFLSDFAGPVLEDVNKITKPIKPVIDILTKKIDLKVIELNLLDIGKKLGYIDQSDINFINSVDSIIKIVDGISKFSNSSDTKINLGSFNLGDEADIRKPDFLLSNVDNLNIISTAPSASDQINNLGNVNEKQIINSLITIPGEGLKFPLLTEPMQAFKLLLGKDIPLFTYDLPQLKFDFGYTQFFPIVGPFGVRIGGNIGGEVDLAFGYDTKGLRDFSKSGDATDIFNGIYVSDRANADGTGDDIAEVKFNVGLEASAELNVKVVSAGVGGGIYGNVDFNLNDPNKDGKVYFDEVKALIQHDPLCLFDASGKVTAGLNAYFTIGVRPFQIRKRYDSPRRTLAEFNSKCDDIHNGGNGGTQNVPILATDIGSGALRLNMGLNAAARVYGNIIDDAEIFTIEHKSGSIGSEKVLIAAFDTSKEYNVASKIVANGGEKNDIIQLKDNVLTSAELAGGNGDDLIMSGNGNDSLDGNSGFDLLDGGLGNDTLRGGDNDDWLVGGAGADVLDGGADNDTASYETATTGISLNLATLEATGDAQGDVFVSIEQYEGSPYDDTLIGDATNNILGGLGGNDLLSGGDGNDFLEGGDGNDTLHGDAGDDFLVGGAGADSLYGGSGIDKISYSTATEGISLNLATGEATGEAQGDKFVSIEQYEGSPYNDTLIGTDADEVLIGGGGADILQGGLGNDTYELDAQTIIEGLARAAGSRIQDTNGANDILNLSNITLSLSGLASGQAGLARLGSTLLIDINKDGVANQADDLSIDNFFSPRNFSINEVTITEGNNGATNALFTIKGLAGTAGAGFIETVANLSGTDILNFLSTVTINYATADGTATATTDYNPTSGQLTFAQNETEKIISVQVIGDTNVESDETFFVNLNTDNNTDITGFQTVGTILNDDLPSINVSFSNAPNSPFSVGLDPRSIALGDFNKDGNQDLAVANNQSDNISILLGDGKGSFGTAANFGAGDAPLSVAVGDFNADGNQDLAVANYGSPATSFRSNISVLLGDGTGRFGTPTNFNAGSSSFFVTVQDLNADRLSDLIVVNLGSDNISVLLGNGTGSFGNPTNFYVGDSPRSVAVKDLNADGFLDLTVANFDSANVSVLLGNGTGSFGNITNFNTGGKPTSVAVEDLNADGIPDLAVANYSSSSDISVLLGDGFGNFGTATNYNIGAASTFVTIKDLNADGIKDLIAPNYFYNKVSMLFGDGTGSFGTATNFDAAGDEPRFVVVEDFNKDGKQDLAMPHWFSNNVSVLLNTTVNAPIGADSGATLNGSSSINRNMILGNDSDDILARGKTSNIITVGAGSNQSLLPKLA</sequence>
<dbReference type="RefSeq" id="WP_127083248.1">
    <property type="nucleotide sequence ID" value="NZ_RSCL01000012.1"/>
</dbReference>
<dbReference type="Gene3D" id="2.150.10.10">
    <property type="entry name" value="Serralysin-like metalloprotease, C-terminal"/>
    <property type="match status" value="3"/>
</dbReference>
<dbReference type="InterPro" id="IPR028994">
    <property type="entry name" value="Integrin_alpha_N"/>
</dbReference>
<dbReference type="GO" id="GO:0016020">
    <property type="term" value="C:membrane"/>
    <property type="evidence" value="ECO:0007669"/>
    <property type="project" value="InterPro"/>
</dbReference>
<organism evidence="6 7">
    <name type="scientific">Dulcicalothrix desertica PCC 7102</name>
    <dbReference type="NCBI Taxonomy" id="232991"/>
    <lineage>
        <taxon>Bacteria</taxon>
        <taxon>Bacillati</taxon>
        <taxon>Cyanobacteriota</taxon>
        <taxon>Cyanophyceae</taxon>
        <taxon>Nostocales</taxon>
        <taxon>Calotrichaceae</taxon>
        <taxon>Dulcicalothrix</taxon>
    </lineage>
</organism>
<dbReference type="SMART" id="SM00237">
    <property type="entry name" value="Calx_beta"/>
    <property type="match status" value="1"/>
</dbReference>
<dbReference type="Proteomes" id="UP000271624">
    <property type="component" value="Unassembled WGS sequence"/>
</dbReference>
<evidence type="ECO:0000256" key="4">
    <source>
        <dbReference type="SAM" id="MobiDB-lite"/>
    </source>
</evidence>
<dbReference type="SUPFAM" id="SSF141072">
    <property type="entry name" value="CalX-like"/>
    <property type="match status" value="1"/>
</dbReference>
<dbReference type="InterPro" id="IPR018511">
    <property type="entry name" value="Hemolysin-typ_Ca-bd_CS"/>
</dbReference>
<evidence type="ECO:0000256" key="3">
    <source>
        <dbReference type="ARBA" id="ARBA00022837"/>
    </source>
</evidence>
<dbReference type="Gene3D" id="2.60.40.2030">
    <property type="match status" value="1"/>
</dbReference>
<dbReference type="GO" id="GO:0005509">
    <property type="term" value="F:calcium ion binding"/>
    <property type="evidence" value="ECO:0007669"/>
    <property type="project" value="InterPro"/>
</dbReference>
<dbReference type="SUPFAM" id="SSF55486">
    <property type="entry name" value="Metalloproteases ('zincins'), catalytic domain"/>
    <property type="match status" value="1"/>
</dbReference>
<reference evidence="6" key="1">
    <citation type="submission" date="2018-12" db="EMBL/GenBank/DDBJ databases">
        <authorList>
            <person name="Will S."/>
            <person name="Neumann-Schaal M."/>
            <person name="Henke P."/>
        </authorList>
    </citation>
    <scope>NUCLEOTIDE SEQUENCE</scope>
    <source>
        <strain evidence="6">PCC 7102</strain>
    </source>
</reference>
<feature type="compositionally biased region" description="Low complexity" evidence="4">
    <location>
        <begin position="461"/>
        <end position="475"/>
    </location>
</feature>
<evidence type="ECO:0000313" key="7">
    <source>
        <dbReference type="Proteomes" id="UP000271624"/>
    </source>
</evidence>
<dbReference type="SUPFAM" id="SSF69318">
    <property type="entry name" value="Integrin alpha N-terminal domain"/>
    <property type="match status" value="1"/>
</dbReference>
<keyword evidence="7" id="KW-1185">Reference proteome</keyword>
<dbReference type="SUPFAM" id="SSF51120">
    <property type="entry name" value="beta-Roll"/>
    <property type="match status" value="3"/>
</dbReference>
<dbReference type="InterPro" id="IPR011049">
    <property type="entry name" value="Serralysin-like_metalloprot_C"/>
</dbReference>